<dbReference type="PANTHER" id="PTHR44051">
    <property type="entry name" value="GLUTATHIONE S-TRANSFERASE-RELATED"/>
    <property type="match status" value="1"/>
</dbReference>
<dbReference type="InterPro" id="IPR036282">
    <property type="entry name" value="Glutathione-S-Trfase_C_sf"/>
</dbReference>
<comment type="similarity">
    <text evidence="1 2">Belongs to the GST superfamily.</text>
</comment>
<feature type="domain" description="GST N-terminal" evidence="3">
    <location>
        <begin position="2"/>
        <end position="83"/>
    </location>
</feature>
<evidence type="ECO:0000256" key="2">
    <source>
        <dbReference type="RuleBase" id="RU003494"/>
    </source>
</evidence>
<dbReference type="SFLD" id="SFLDS00019">
    <property type="entry name" value="Glutathione_Transferase_(cytos"/>
    <property type="match status" value="1"/>
</dbReference>
<dbReference type="AlphaFoldDB" id="A0A0C3HF73"/>
<name>A0A0C3HF73_OIDMZ</name>
<dbReference type="InterPro" id="IPR004046">
    <property type="entry name" value="GST_C"/>
</dbReference>
<evidence type="ECO:0000259" key="3">
    <source>
        <dbReference type="PROSITE" id="PS50404"/>
    </source>
</evidence>
<dbReference type="InterPro" id="IPR004045">
    <property type="entry name" value="Glutathione_S-Trfase_N"/>
</dbReference>
<dbReference type="Pfam" id="PF00043">
    <property type="entry name" value="GST_C"/>
    <property type="match status" value="1"/>
</dbReference>
<dbReference type="STRING" id="913774.A0A0C3HF73"/>
<reference evidence="5 6" key="1">
    <citation type="submission" date="2014-04" db="EMBL/GenBank/DDBJ databases">
        <authorList>
            <consortium name="DOE Joint Genome Institute"/>
            <person name="Kuo A."/>
            <person name="Martino E."/>
            <person name="Perotto S."/>
            <person name="Kohler A."/>
            <person name="Nagy L.G."/>
            <person name="Floudas D."/>
            <person name="Copeland A."/>
            <person name="Barry K.W."/>
            <person name="Cichocki N."/>
            <person name="Veneault-Fourrey C."/>
            <person name="LaButti K."/>
            <person name="Lindquist E.A."/>
            <person name="Lipzen A."/>
            <person name="Lundell T."/>
            <person name="Morin E."/>
            <person name="Murat C."/>
            <person name="Sun H."/>
            <person name="Tunlid A."/>
            <person name="Henrissat B."/>
            <person name="Grigoriev I.V."/>
            <person name="Hibbett D.S."/>
            <person name="Martin F."/>
            <person name="Nordberg H.P."/>
            <person name="Cantor M.N."/>
            <person name="Hua S.X."/>
        </authorList>
    </citation>
    <scope>NUCLEOTIDE SEQUENCE [LARGE SCALE GENOMIC DNA]</scope>
    <source>
        <strain evidence="5 6">Zn</strain>
    </source>
</reference>
<dbReference type="CDD" id="cd03048">
    <property type="entry name" value="GST_N_Ure2p_like"/>
    <property type="match status" value="1"/>
</dbReference>
<dbReference type="SUPFAM" id="SSF52833">
    <property type="entry name" value="Thioredoxin-like"/>
    <property type="match status" value="1"/>
</dbReference>
<evidence type="ECO:0000256" key="1">
    <source>
        <dbReference type="ARBA" id="ARBA00007409"/>
    </source>
</evidence>
<dbReference type="InterPro" id="IPR040079">
    <property type="entry name" value="Glutathione_S-Trfase"/>
</dbReference>
<evidence type="ECO:0008006" key="7">
    <source>
        <dbReference type="Google" id="ProtNLM"/>
    </source>
</evidence>
<keyword evidence="6" id="KW-1185">Reference proteome</keyword>
<dbReference type="Gene3D" id="1.20.1050.10">
    <property type="match status" value="1"/>
</dbReference>
<dbReference type="SFLD" id="SFLDG01151">
    <property type="entry name" value="Main.2:_Nu-like"/>
    <property type="match status" value="1"/>
</dbReference>
<dbReference type="Pfam" id="PF02798">
    <property type="entry name" value="GST_N"/>
    <property type="match status" value="1"/>
</dbReference>
<dbReference type="SUPFAM" id="SSF47616">
    <property type="entry name" value="GST C-terminal domain-like"/>
    <property type="match status" value="1"/>
</dbReference>
<dbReference type="InParanoid" id="A0A0C3HF73"/>
<dbReference type="InterPro" id="IPR036249">
    <property type="entry name" value="Thioredoxin-like_sf"/>
</dbReference>
<feature type="domain" description="GST C-terminal" evidence="4">
    <location>
        <begin position="90"/>
        <end position="226"/>
    </location>
</feature>
<proteinExistence type="inferred from homology"/>
<evidence type="ECO:0000313" key="6">
    <source>
        <dbReference type="Proteomes" id="UP000054321"/>
    </source>
</evidence>
<gene>
    <name evidence="5" type="ORF">OIDMADRAFT_99353</name>
</gene>
<accession>A0A0C3HF73</accession>
<reference evidence="6" key="2">
    <citation type="submission" date="2015-01" db="EMBL/GenBank/DDBJ databases">
        <title>Evolutionary Origins and Diversification of the Mycorrhizal Mutualists.</title>
        <authorList>
            <consortium name="DOE Joint Genome Institute"/>
            <consortium name="Mycorrhizal Genomics Consortium"/>
            <person name="Kohler A."/>
            <person name="Kuo A."/>
            <person name="Nagy L.G."/>
            <person name="Floudas D."/>
            <person name="Copeland A."/>
            <person name="Barry K.W."/>
            <person name="Cichocki N."/>
            <person name="Veneault-Fourrey C."/>
            <person name="LaButti K."/>
            <person name="Lindquist E.A."/>
            <person name="Lipzen A."/>
            <person name="Lundell T."/>
            <person name="Morin E."/>
            <person name="Murat C."/>
            <person name="Riley R."/>
            <person name="Ohm R."/>
            <person name="Sun H."/>
            <person name="Tunlid A."/>
            <person name="Henrissat B."/>
            <person name="Grigoriev I.V."/>
            <person name="Hibbett D.S."/>
            <person name="Martin F."/>
        </authorList>
    </citation>
    <scope>NUCLEOTIDE SEQUENCE [LARGE SCALE GENOMIC DNA]</scope>
    <source>
        <strain evidence="6">Zn</strain>
    </source>
</reference>
<organism evidence="5 6">
    <name type="scientific">Oidiodendron maius (strain Zn)</name>
    <dbReference type="NCBI Taxonomy" id="913774"/>
    <lineage>
        <taxon>Eukaryota</taxon>
        <taxon>Fungi</taxon>
        <taxon>Dikarya</taxon>
        <taxon>Ascomycota</taxon>
        <taxon>Pezizomycotina</taxon>
        <taxon>Leotiomycetes</taxon>
        <taxon>Leotiomycetes incertae sedis</taxon>
        <taxon>Myxotrichaceae</taxon>
        <taxon>Oidiodendron</taxon>
    </lineage>
</organism>
<dbReference type="PANTHER" id="PTHR44051:SF8">
    <property type="entry name" value="GLUTATHIONE S-TRANSFERASE GSTA"/>
    <property type="match status" value="1"/>
</dbReference>
<protein>
    <recommendedName>
        <fullName evidence="7">Glutathione S-transferase</fullName>
    </recommendedName>
</protein>
<dbReference type="HOGENOM" id="CLU_011226_14_0_1"/>
<dbReference type="PROSITE" id="PS50404">
    <property type="entry name" value="GST_NTER"/>
    <property type="match status" value="1"/>
</dbReference>
<dbReference type="EMBL" id="KN832870">
    <property type="protein sequence ID" value="KIN06876.1"/>
    <property type="molecule type" value="Genomic_DNA"/>
</dbReference>
<dbReference type="SFLD" id="SFLDG00358">
    <property type="entry name" value="Main_(cytGST)"/>
    <property type="match status" value="1"/>
</dbReference>
<evidence type="ECO:0000313" key="5">
    <source>
        <dbReference type="EMBL" id="KIN06876.1"/>
    </source>
</evidence>
<dbReference type="SFLD" id="SFLDG01150">
    <property type="entry name" value="Main.1:_Beta-like"/>
    <property type="match status" value="1"/>
</dbReference>
<dbReference type="OrthoDB" id="422574at2759"/>
<dbReference type="PROSITE" id="PS50405">
    <property type="entry name" value="GST_CTER"/>
    <property type="match status" value="1"/>
</dbReference>
<sequence>MAHNLTLYTSGTTNGWKASITLEELGLAYHAQAIDIFKNVQKESWFLEINPNGKIPALKDGDQRVFESGAIMLYLVDRYDKDNTISYPHGCNEYYEMLSWLMFHVSGLGPMQGQVNHFRCFASVRSDYAIDRCTDEIKRLYSVLESRLSSHDYLVGNKYTIADIANFCVVRVAWILELNLDEFPAVKRWVDRIEAREAVKIGVMVPASAMSTDKLVEMFGAMKAKIDSMQNSDKH</sequence>
<evidence type="ECO:0000259" key="4">
    <source>
        <dbReference type="PROSITE" id="PS50405"/>
    </source>
</evidence>
<dbReference type="Proteomes" id="UP000054321">
    <property type="component" value="Unassembled WGS sequence"/>
</dbReference>
<dbReference type="InterPro" id="IPR010987">
    <property type="entry name" value="Glutathione-S-Trfase_C-like"/>
</dbReference>
<dbReference type="Gene3D" id="3.40.30.10">
    <property type="entry name" value="Glutaredoxin"/>
    <property type="match status" value="1"/>
</dbReference>